<keyword evidence="7" id="KW-1185">Reference proteome</keyword>
<dbReference type="InterPro" id="IPR013106">
    <property type="entry name" value="Ig_V-set"/>
</dbReference>
<dbReference type="SMART" id="SM00408">
    <property type="entry name" value="IGc2"/>
    <property type="match status" value="3"/>
</dbReference>
<dbReference type="InterPro" id="IPR003598">
    <property type="entry name" value="Ig_sub2"/>
</dbReference>
<evidence type="ECO:0000256" key="3">
    <source>
        <dbReference type="SAM" id="Phobius"/>
    </source>
</evidence>
<feature type="transmembrane region" description="Helical" evidence="3">
    <location>
        <begin position="109"/>
        <end position="129"/>
    </location>
</feature>
<accession>A0ABR3LZS5</accession>
<comment type="caution">
    <text evidence="6">The sequence shown here is derived from an EMBL/GenBank/DDBJ whole genome shotgun (WGS) entry which is preliminary data.</text>
</comment>
<keyword evidence="2" id="KW-0391">Immunity</keyword>
<proteinExistence type="predicted"/>
<keyword evidence="3" id="KW-0472">Membrane</keyword>
<keyword evidence="3" id="KW-0812">Transmembrane</keyword>
<keyword evidence="1 4" id="KW-0732">Signal</keyword>
<feature type="signal peptide" evidence="4">
    <location>
        <begin position="1"/>
        <end position="21"/>
    </location>
</feature>
<reference evidence="6 7" key="1">
    <citation type="submission" date="2023-09" db="EMBL/GenBank/DDBJ databases">
        <authorList>
            <person name="Wang M."/>
        </authorList>
    </citation>
    <scope>NUCLEOTIDE SEQUENCE [LARGE SCALE GENOMIC DNA]</scope>
    <source>
        <strain evidence="6">GT-2023</strain>
        <tissue evidence="6">Liver</tissue>
    </source>
</reference>
<dbReference type="InterPro" id="IPR007110">
    <property type="entry name" value="Ig-like_dom"/>
</dbReference>
<evidence type="ECO:0000259" key="5">
    <source>
        <dbReference type="PROSITE" id="PS50835"/>
    </source>
</evidence>
<keyword evidence="3" id="KW-1133">Transmembrane helix</keyword>
<protein>
    <recommendedName>
        <fullName evidence="5">Ig-like domain-containing protein</fullName>
    </recommendedName>
</protein>
<dbReference type="PANTHER" id="PTHR23268">
    <property type="entry name" value="T-CELL RECEPTOR BETA CHAIN"/>
    <property type="match status" value="1"/>
</dbReference>
<dbReference type="Proteomes" id="UP001558613">
    <property type="component" value="Unassembled WGS sequence"/>
</dbReference>
<dbReference type="InterPro" id="IPR050413">
    <property type="entry name" value="TCR_beta_variable"/>
</dbReference>
<sequence>MNPALVFLILSLQWITGCADANDVTQSPNIMLRVMENATLTCSHTKGATYDRMYWFRQHQGKTMELIVYTTSFNTKEFEKLKENKYSVNHETAAKGVLTVKNLESDDSALYLCAMNLALVFLIISLHWITGFADANDVTQSTNIMLPVKKNATLTCSHTKGATYDRMYWFRQHQGKTMELIVYTTSYDIKEFGKLKENKYSVNHKTAAKGDLTVKNLESDDSALYLCAVNMIRILSFFFLICLSDISNTQDIYQNPKDLIKDPGQSIELHCSHSSSYNVMLWYKQKSGESLELLGYLVASGDTVEEEFKKKITLDGNANKNSVLKLERLSSDDSAVYFCAASLHSAVGSLPSQQKP</sequence>
<dbReference type="SMART" id="SM00406">
    <property type="entry name" value="IGv"/>
    <property type="match status" value="3"/>
</dbReference>
<evidence type="ECO:0000256" key="4">
    <source>
        <dbReference type="SAM" id="SignalP"/>
    </source>
</evidence>
<dbReference type="SUPFAM" id="SSF48726">
    <property type="entry name" value="Immunoglobulin"/>
    <property type="match status" value="3"/>
</dbReference>
<evidence type="ECO:0000256" key="2">
    <source>
        <dbReference type="ARBA" id="ARBA00022859"/>
    </source>
</evidence>
<dbReference type="PROSITE" id="PS50835">
    <property type="entry name" value="IG_LIKE"/>
    <property type="match status" value="3"/>
</dbReference>
<dbReference type="InterPro" id="IPR003599">
    <property type="entry name" value="Ig_sub"/>
</dbReference>
<dbReference type="InterPro" id="IPR013783">
    <property type="entry name" value="Ig-like_fold"/>
</dbReference>
<evidence type="ECO:0000313" key="6">
    <source>
        <dbReference type="EMBL" id="KAL1258060.1"/>
    </source>
</evidence>
<feature type="domain" description="Ig-like" evidence="5">
    <location>
        <begin position="150"/>
        <end position="230"/>
    </location>
</feature>
<evidence type="ECO:0000313" key="7">
    <source>
        <dbReference type="Proteomes" id="UP001558613"/>
    </source>
</evidence>
<name>A0ABR3LZS5_9TELE</name>
<dbReference type="Pfam" id="PF07686">
    <property type="entry name" value="V-set"/>
    <property type="match status" value="3"/>
</dbReference>
<feature type="chain" id="PRO_5045595196" description="Ig-like domain-containing protein" evidence="4">
    <location>
        <begin position="22"/>
        <end position="356"/>
    </location>
</feature>
<gene>
    <name evidence="6" type="ORF">QQF64_011304</name>
</gene>
<feature type="domain" description="Ig-like" evidence="5">
    <location>
        <begin position="3"/>
        <end position="113"/>
    </location>
</feature>
<feature type="domain" description="Ig-like" evidence="5">
    <location>
        <begin position="250"/>
        <end position="356"/>
    </location>
</feature>
<dbReference type="InterPro" id="IPR036179">
    <property type="entry name" value="Ig-like_dom_sf"/>
</dbReference>
<evidence type="ECO:0000256" key="1">
    <source>
        <dbReference type="ARBA" id="ARBA00022729"/>
    </source>
</evidence>
<dbReference type="EMBL" id="JAYMGO010000017">
    <property type="protein sequence ID" value="KAL1258060.1"/>
    <property type="molecule type" value="Genomic_DNA"/>
</dbReference>
<dbReference type="PANTHER" id="PTHR23268:SF124">
    <property type="entry name" value="IG-LIKE DOMAIN-CONTAINING PROTEIN"/>
    <property type="match status" value="1"/>
</dbReference>
<dbReference type="Gene3D" id="2.60.40.10">
    <property type="entry name" value="Immunoglobulins"/>
    <property type="match status" value="3"/>
</dbReference>
<organism evidence="6 7">
    <name type="scientific">Cirrhinus molitorella</name>
    <name type="common">mud carp</name>
    <dbReference type="NCBI Taxonomy" id="172907"/>
    <lineage>
        <taxon>Eukaryota</taxon>
        <taxon>Metazoa</taxon>
        <taxon>Chordata</taxon>
        <taxon>Craniata</taxon>
        <taxon>Vertebrata</taxon>
        <taxon>Euteleostomi</taxon>
        <taxon>Actinopterygii</taxon>
        <taxon>Neopterygii</taxon>
        <taxon>Teleostei</taxon>
        <taxon>Ostariophysi</taxon>
        <taxon>Cypriniformes</taxon>
        <taxon>Cyprinidae</taxon>
        <taxon>Labeoninae</taxon>
        <taxon>Labeonini</taxon>
        <taxon>Cirrhinus</taxon>
    </lineage>
</organism>
<dbReference type="SMART" id="SM00409">
    <property type="entry name" value="IG"/>
    <property type="match status" value="3"/>
</dbReference>
<feature type="transmembrane region" description="Helical" evidence="3">
    <location>
        <begin position="223"/>
        <end position="241"/>
    </location>
</feature>